<feature type="coiled-coil region" evidence="1">
    <location>
        <begin position="132"/>
        <end position="159"/>
    </location>
</feature>
<dbReference type="PANTHER" id="PTHR45615">
    <property type="entry name" value="MYOSIN HEAVY CHAIN, NON-MUSCLE"/>
    <property type="match status" value="1"/>
</dbReference>
<dbReference type="AlphaFoldDB" id="A0A8J6E168"/>
<feature type="coiled-coil region" evidence="1">
    <location>
        <begin position="363"/>
        <end position="397"/>
    </location>
</feature>
<reference evidence="3" key="1">
    <citation type="submission" date="2021-05" db="EMBL/GenBank/DDBJ databases">
        <title>A free-living protist that lacks canonical eukaryotic 1 DNA replication and segregation systems.</title>
        <authorList>
            <person name="Salas-Leiva D.E."/>
            <person name="Tromer E.C."/>
            <person name="Curtis B.A."/>
            <person name="Jerlstrom-Hultqvist J."/>
            <person name="Kolisko M."/>
            <person name="Yi Z."/>
            <person name="Salas-Leiva J.S."/>
            <person name="Gallot-Lavallee L."/>
            <person name="Kops G.J.P.L."/>
            <person name="Archibald J.M."/>
            <person name="Simpson A.G.B."/>
            <person name="Roger A.J."/>
        </authorList>
    </citation>
    <scope>NUCLEOTIDE SEQUENCE</scope>
    <source>
        <strain evidence="3">BICM</strain>
    </source>
</reference>
<evidence type="ECO:0000256" key="2">
    <source>
        <dbReference type="SAM" id="MobiDB-lite"/>
    </source>
</evidence>
<organism evidence="3 4">
    <name type="scientific">Carpediemonas membranifera</name>
    <dbReference type="NCBI Taxonomy" id="201153"/>
    <lineage>
        <taxon>Eukaryota</taxon>
        <taxon>Metamonada</taxon>
        <taxon>Carpediemonas-like organisms</taxon>
        <taxon>Carpediemonas</taxon>
    </lineage>
</organism>
<protein>
    <submittedName>
        <fullName evidence="3">Chromosome partition protein Smc</fullName>
    </submittedName>
</protein>
<gene>
    <name evidence="3" type="ORF">J8273_8287</name>
</gene>
<proteinExistence type="predicted"/>
<feature type="region of interest" description="Disordered" evidence="2">
    <location>
        <begin position="402"/>
        <end position="425"/>
    </location>
</feature>
<name>A0A8J6E168_9EUKA</name>
<keyword evidence="4" id="KW-1185">Reference proteome</keyword>
<sequence length="565" mass="61040">MGERPHGYSPHIQSFSVQRISRGKQYLWNLELHPEINQIVSHSIRDARLCLRHRLESISHIELSDTDPSVFTIVASNVAYTYQSEDSASAILESILAMGDIPICNSEGMSPGRRTAQPPTDRSPAEARIDFRLEARDKLAAAERHINAQDQRIMELETAIGDSEADLTAAHEFVDGLKAELATVSEVATKAQQDSAKLTEKLRKSESRVADLEAEARRASTRASDQEAKLKETEQTASELQARAVRAETLAGSLQERADAAELKLSALEAQLQSVREEAAADAAEQREQVAELQAKLGQTKAKLGAKLVAATADLESTAASLREAQAQLVRPPMVDMWTEPPPGPAPVEWVDGAAQTDSSDVVEHYEATVRTLTAQLEQAQAHAADTDAENHRLRDLFSASDRQGPAAPVTPIETPVPPEPAQEARGTWTPLTMAKPSTPRHAPPAGNREPVLLPDMAVGRGGIIKLDPAGTSESMMALLLTGDGDKGLCKWGVEKGHLMLWNFKQQNVPGVKLAVLDYASIDVAMGVALKVRGIHESGEVTVLLEGVPVRRLATILEAASVPQV</sequence>
<dbReference type="Proteomes" id="UP000717585">
    <property type="component" value="Unassembled WGS sequence"/>
</dbReference>
<dbReference type="SUPFAM" id="SSF57997">
    <property type="entry name" value="Tropomyosin"/>
    <property type="match status" value="1"/>
</dbReference>
<accession>A0A8J6E168</accession>
<dbReference type="EMBL" id="JAHDYR010000066">
    <property type="protein sequence ID" value="KAG9390247.1"/>
    <property type="molecule type" value="Genomic_DNA"/>
</dbReference>
<evidence type="ECO:0000313" key="3">
    <source>
        <dbReference type="EMBL" id="KAG9390247.1"/>
    </source>
</evidence>
<evidence type="ECO:0000256" key="1">
    <source>
        <dbReference type="SAM" id="Coils"/>
    </source>
</evidence>
<feature type="region of interest" description="Disordered" evidence="2">
    <location>
        <begin position="199"/>
        <end position="240"/>
    </location>
</feature>
<dbReference type="PANTHER" id="PTHR45615:SF66">
    <property type="entry name" value="CARD DOMAIN-CONTAINING PROTEIN"/>
    <property type="match status" value="1"/>
</dbReference>
<feature type="compositionally biased region" description="Basic and acidic residues" evidence="2">
    <location>
        <begin position="199"/>
        <end position="234"/>
    </location>
</feature>
<dbReference type="Gene3D" id="1.10.287.1490">
    <property type="match status" value="1"/>
</dbReference>
<comment type="caution">
    <text evidence="3">The sequence shown here is derived from an EMBL/GenBank/DDBJ whole genome shotgun (WGS) entry which is preliminary data.</text>
</comment>
<evidence type="ECO:0000313" key="4">
    <source>
        <dbReference type="Proteomes" id="UP000717585"/>
    </source>
</evidence>
<keyword evidence="1" id="KW-0175">Coiled coil</keyword>